<gene>
    <name evidence="1" type="ORF">LD004_06235</name>
</gene>
<dbReference type="RefSeq" id="WP_225450835.1">
    <property type="nucleotide sequence ID" value="NZ_JAIWXB010000021.1"/>
</dbReference>
<evidence type="ECO:0000313" key="2">
    <source>
        <dbReference type="Proteomes" id="UP001198461"/>
    </source>
</evidence>
<reference evidence="1" key="1">
    <citation type="submission" date="2023-08" db="EMBL/GenBank/DDBJ databases">
        <title>Mucin Metabolism Genes Underlie the Key Renovations of Bacteroides xylanisolvens Genomes in Captive Great Apes.</title>
        <authorList>
            <person name="Nishida A.H."/>
        </authorList>
    </citation>
    <scope>NUCLEOTIDE SEQUENCE</scope>
    <source>
        <strain evidence="1">P13.H9</strain>
    </source>
</reference>
<dbReference type="Proteomes" id="UP001198461">
    <property type="component" value="Unassembled WGS sequence"/>
</dbReference>
<accession>A0AAW4T1C3</accession>
<organism evidence="1 2">
    <name type="scientific">Bacteroides xylanisolvens</name>
    <dbReference type="NCBI Taxonomy" id="371601"/>
    <lineage>
        <taxon>Bacteria</taxon>
        <taxon>Pseudomonadati</taxon>
        <taxon>Bacteroidota</taxon>
        <taxon>Bacteroidia</taxon>
        <taxon>Bacteroidales</taxon>
        <taxon>Bacteroidaceae</taxon>
        <taxon>Bacteroides</taxon>
    </lineage>
</organism>
<sequence>MKNFIQLKENAKSWRKMMEYFNFYKYNVAVNVLKDFDTYGCYYQDPIVFPYHYKYYAGNFWWSKSSYIKHLPPLLSKNYKNRYWAENWLCQNARKIFSAFNTSAELYAVRIPSSIYPPPLSLSLW</sequence>
<dbReference type="EMBL" id="JAIWYE010000013">
    <property type="protein sequence ID" value="MCA4703210.1"/>
    <property type="molecule type" value="Genomic_DNA"/>
</dbReference>
<proteinExistence type="predicted"/>
<comment type="caution">
    <text evidence="1">The sequence shown here is derived from an EMBL/GenBank/DDBJ whole genome shotgun (WGS) entry which is preliminary data.</text>
</comment>
<evidence type="ECO:0000313" key="1">
    <source>
        <dbReference type="EMBL" id="MCA4703210.1"/>
    </source>
</evidence>
<protein>
    <submittedName>
        <fullName evidence="1">Uncharacterized protein</fullName>
    </submittedName>
</protein>
<name>A0AAW4T1C3_9BACE</name>
<dbReference type="AlphaFoldDB" id="A0AAW4T1C3"/>